<sequence length="282" mass="30149">MGTVRTYFLAPGWDYPANSVLLGSVITNPTQPQLALFKPSPQDFDSPVSASEKAQFAMDLARSGKSHGPGLFGTFLNQHGLGSEDSFHYDRKTVRSYSFQHMQSRSFEPSESFRRKAVAETDRVAAFCRASDFKAPVYMVTGLKAIQGAGVTISSRKGNGWRLSLGLNIGSSDDHTLQDGGGSEGGPSPIVFAFQLTEIRLSPSGLVSSPDDLSSTNSDPSNIQQRLDGAFGEGAFVVMDGFDEADGTPCRIIGSSQASFDLLTASSAKIDPSTMRRASLVE</sequence>
<reference evidence="1" key="2">
    <citation type="submission" date="2023-06" db="EMBL/GenBank/DDBJ databases">
        <authorList>
            <consortium name="Lawrence Berkeley National Laboratory"/>
            <person name="Haridas S."/>
            <person name="Hensen N."/>
            <person name="Bonometti L."/>
            <person name="Westerberg I."/>
            <person name="Brannstrom I.O."/>
            <person name="Guillou S."/>
            <person name="Cros-Aarteil S."/>
            <person name="Calhoun S."/>
            <person name="Kuo A."/>
            <person name="Mondo S."/>
            <person name="Pangilinan J."/>
            <person name="Riley R."/>
            <person name="Labutti K."/>
            <person name="Andreopoulos B."/>
            <person name="Lipzen A."/>
            <person name="Chen C."/>
            <person name="Yanf M."/>
            <person name="Daum C."/>
            <person name="Ng V."/>
            <person name="Clum A."/>
            <person name="Steindorff A."/>
            <person name="Ohm R."/>
            <person name="Martin F."/>
            <person name="Silar P."/>
            <person name="Natvig D."/>
            <person name="Lalanne C."/>
            <person name="Gautier V."/>
            <person name="Ament-Velasquez S.L."/>
            <person name="Kruys A."/>
            <person name="Hutchinson M.I."/>
            <person name="Powell A.J."/>
            <person name="Barry K."/>
            <person name="Miller A.N."/>
            <person name="Grigoriev I.V."/>
            <person name="Debuchy R."/>
            <person name="Gladieux P."/>
            <person name="Thoren M.H."/>
            <person name="Johannesson H."/>
        </authorList>
    </citation>
    <scope>NUCLEOTIDE SEQUENCE</scope>
    <source>
        <strain evidence="1">CBS 118394</strain>
    </source>
</reference>
<reference evidence="1" key="1">
    <citation type="journal article" date="2023" name="Mol. Phylogenet. Evol.">
        <title>Genome-scale phylogeny and comparative genomics of the fungal order Sordariales.</title>
        <authorList>
            <person name="Hensen N."/>
            <person name="Bonometti L."/>
            <person name="Westerberg I."/>
            <person name="Brannstrom I.O."/>
            <person name="Guillou S."/>
            <person name="Cros-Aarteil S."/>
            <person name="Calhoun S."/>
            <person name="Haridas S."/>
            <person name="Kuo A."/>
            <person name="Mondo S."/>
            <person name="Pangilinan J."/>
            <person name="Riley R."/>
            <person name="LaButti K."/>
            <person name="Andreopoulos B."/>
            <person name="Lipzen A."/>
            <person name="Chen C."/>
            <person name="Yan M."/>
            <person name="Daum C."/>
            <person name="Ng V."/>
            <person name="Clum A."/>
            <person name="Steindorff A."/>
            <person name="Ohm R.A."/>
            <person name="Martin F."/>
            <person name="Silar P."/>
            <person name="Natvig D.O."/>
            <person name="Lalanne C."/>
            <person name="Gautier V."/>
            <person name="Ament-Velasquez S.L."/>
            <person name="Kruys A."/>
            <person name="Hutchinson M.I."/>
            <person name="Powell A.J."/>
            <person name="Barry K."/>
            <person name="Miller A.N."/>
            <person name="Grigoriev I.V."/>
            <person name="Debuchy R."/>
            <person name="Gladieux P."/>
            <person name="Hiltunen Thoren M."/>
            <person name="Johannesson H."/>
        </authorList>
    </citation>
    <scope>NUCLEOTIDE SEQUENCE</scope>
    <source>
        <strain evidence="1">CBS 118394</strain>
    </source>
</reference>
<dbReference type="EMBL" id="JAUEDM010000007">
    <property type="protein sequence ID" value="KAK3313720.1"/>
    <property type="molecule type" value="Genomic_DNA"/>
</dbReference>
<comment type="caution">
    <text evidence="1">The sequence shown here is derived from an EMBL/GenBank/DDBJ whole genome shotgun (WGS) entry which is preliminary data.</text>
</comment>
<organism evidence="1 2">
    <name type="scientific">Apodospora peruviana</name>
    <dbReference type="NCBI Taxonomy" id="516989"/>
    <lineage>
        <taxon>Eukaryota</taxon>
        <taxon>Fungi</taxon>
        <taxon>Dikarya</taxon>
        <taxon>Ascomycota</taxon>
        <taxon>Pezizomycotina</taxon>
        <taxon>Sordariomycetes</taxon>
        <taxon>Sordariomycetidae</taxon>
        <taxon>Sordariales</taxon>
        <taxon>Lasiosphaeriaceae</taxon>
        <taxon>Apodospora</taxon>
    </lineage>
</organism>
<dbReference type="Proteomes" id="UP001283341">
    <property type="component" value="Unassembled WGS sequence"/>
</dbReference>
<dbReference type="AlphaFoldDB" id="A0AAE0HVL0"/>
<name>A0AAE0HVL0_9PEZI</name>
<gene>
    <name evidence="1" type="ORF">B0H66DRAFT_358923</name>
</gene>
<evidence type="ECO:0000313" key="2">
    <source>
        <dbReference type="Proteomes" id="UP001283341"/>
    </source>
</evidence>
<accession>A0AAE0HVL0</accession>
<evidence type="ECO:0000313" key="1">
    <source>
        <dbReference type="EMBL" id="KAK3313720.1"/>
    </source>
</evidence>
<keyword evidence="2" id="KW-1185">Reference proteome</keyword>
<protein>
    <submittedName>
        <fullName evidence="1">Uncharacterized protein</fullName>
    </submittedName>
</protein>
<proteinExistence type="predicted"/>